<accession>A0A419V596</accession>
<dbReference type="InterPro" id="IPR008928">
    <property type="entry name" value="6-hairpin_glycosidase_sf"/>
</dbReference>
<dbReference type="InterPro" id="IPR012341">
    <property type="entry name" value="6hp_glycosidase-like_sf"/>
</dbReference>
<evidence type="ECO:0008006" key="3">
    <source>
        <dbReference type="Google" id="ProtNLM"/>
    </source>
</evidence>
<dbReference type="AlphaFoldDB" id="A0A419V596"/>
<evidence type="ECO:0000313" key="2">
    <source>
        <dbReference type="Proteomes" id="UP000285120"/>
    </source>
</evidence>
<proteinExistence type="predicted"/>
<reference evidence="1 2" key="1">
    <citation type="submission" date="2018-09" db="EMBL/GenBank/DDBJ databases">
        <title>Genomic Encyclopedia of Archaeal and Bacterial Type Strains, Phase II (KMG-II): from individual species to whole genera.</title>
        <authorList>
            <person name="Goeker M."/>
        </authorList>
    </citation>
    <scope>NUCLEOTIDE SEQUENCE [LARGE SCALE GENOMIC DNA]</scope>
    <source>
        <strain evidence="1 2">DSM 17008</strain>
    </source>
</reference>
<evidence type="ECO:0000313" key="1">
    <source>
        <dbReference type="EMBL" id="RKD73621.1"/>
    </source>
</evidence>
<comment type="caution">
    <text evidence="1">The sequence shown here is derived from an EMBL/GenBank/DDBJ whole genome shotgun (WGS) entry which is preliminary data.</text>
</comment>
<sequence>MLVVILIIAALVGTGIYFYYSSSSPPPPPSEEVVDSKYPVSGFIQTWMLNDNGTVATYIQDGDVEDSDEVKGRESLSETLGLWMDFALKENDEELFHKGFEQLQTYFLEEDGFVHWKIQENGNKMETTNALVDDIRLVEVLYKGFDRWDKAEYQETAQRIASYTTEYNLNENVLTDFYETNDEYASDVITLSYIDMQALRRMRDERVLDQQIYDNMERILEEAPLRNGFFPKGYNVEETEYEYDESVNIVDQSLVALYRAQSGGQTSDFLAFIRKEMDDHGQVFGQYDIETKEENVEYESPAIYGLLVMYCLAEGEEELAMDIFDRLKVHQNSGNNDQYAGGYSVYDDDTHVFDNLLPLLAEQQLRQKKLI</sequence>
<organism evidence="1 2">
    <name type="scientific">Sinobaca qinghaiensis</name>
    <dbReference type="NCBI Taxonomy" id="342944"/>
    <lineage>
        <taxon>Bacteria</taxon>
        <taxon>Bacillati</taxon>
        <taxon>Bacillota</taxon>
        <taxon>Bacilli</taxon>
        <taxon>Bacillales</taxon>
        <taxon>Sporolactobacillaceae</taxon>
        <taxon>Sinobaca</taxon>
    </lineage>
</organism>
<dbReference type="Proteomes" id="UP000285120">
    <property type="component" value="Unassembled WGS sequence"/>
</dbReference>
<dbReference type="Gene3D" id="1.50.10.10">
    <property type="match status" value="1"/>
</dbReference>
<dbReference type="GO" id="GO:0005975">
    <property type="term" value="P:carbohydrate metabolic process"/>
    <property type="evidence" value="ECO:0007669"/>
    <property type="project" value="InterPro"/>
</dbReference>
<dbReference type="SUPFAM" id="SSF48208">
    <property type="entry name" value="Six-hairpin glycosidases"/>
    <property type="match status" value="1"/>
</dbReference>
<dbReference type="EMBL" id="RAPK01000008">
    <property type="protein sequence ID" value="RKD73621.1"/>
    <property type="molecule type" value="Genomic_DNA"/>
</dbReference>
<protein>
    <recommendedName>
        <fullName evidence="3">Glycosyl hydrolase family 8</fullName>
    </recommendedName>
</protein>
<gene>
    <name evidence="1" type="ORF">ATL39_1923</name>
</gene>
<name>A0A419V596_9BACL</name>
<keyword evidence="2" id="KW-1185">Reference proteome</keyword>